<protein>
    <submittedName>
        <fullName evidence="2">Uncharacterized protein</fullName>
    </submittedName>
</protein>
<name>A0A497YEP0_9BACL</name>
<dbReference type="RefSeq" id="WP_167456531.1">
    <property type="nucleotide sequence ID" value="NZ_QBEW01000096.1"/>
</dbReference>
<keyword evidence="1" id="KW-0812">Transmembrane</keyword>
<evidence type="ECO:0000256" key="1">
    <source>
        <dbReference type="SAM" id="Phobius"/>
    </source>
</evidence>
<gene>
    <name evidence="2" type="ORF">DFR62_2406</name>
</gene>
<organism evidence="2 3">
    <name type="scientific">Planococcus citreus</name>
    <dbReference type="NCBI Taxonomy" id="1373"/>
    <lineage>
        <taxon>Bacteria</taxon>
        <taxon>Bacillati</taxon>
        <taxon>Bacillota</taxon>
        <taxon>Bacilli</taxon>
        <taxon>Bacillales</taxon>
        <taxon>Caryophanaceae</taxon>
        <taxon>Planococcus</taxon>
    </lineage>
</organism>
<keyword evidence="3" id="KW-1185">Reference proteome</keyword>
<evidence type="ECO:0000313" key="3">
    <source>
        <dbReference type="Proteomes" id="UP000280791"/>
    </source>
</evidence>
<evidence type="ECO:0000313" key="2">
    <source>
        <dbReference type="EMBL" id="RLJ86803.1"/>
    </source>
</evidence>
<dbReference type="EMBL" id="RCCP01000003">
    <property type="protein sequence ID" value="RLJ86803.1"/>
    <property type="molecule type" value="Genomic_DNA"/>
</dbReference>
<comment type="caution">
    <text evidence="2">The sequence shown here is derived from an EMBL/GenBank/DDBJ whole genome shotgun (WGS) entry which is preliminary data.</text>
</comment>
<accession>A0A497YEP0</accession>
<sequence>MPGLFNDFREALFAKMKCLGMSTFTVAKYMAMGLIPLYLIYLMMN</sequence>
<keyword evidence="1" id="KW-1133">Transmembrane helix</keyword>
<reference evidence="2 3" key="1">
    <citation type="submission" date="2018-10" db="EMBL/GenBank/DDBJ databases">
        <title>Genomic Encyclopedia of Type Strains, Phase IV (KMG-IV): sequencing the most valuable type-strain genomes for metagenomic binning, comparative biology and taxonomic classification.</title>
        <authorList>
            <person name="Goeker M."/>
        </authorList>
    </citation>
    <scope>NUCLEOTIDE SEQUENCE [LARGE SCALE GENOMIC DNA]</scope>
    <source>
        <strain evidence="2 3">DSM 20549</strain>
    </source>
</reference>
<keyword evidence="1" id="KW-0472">Membrane</keyword>
<dbReference type="AlphaFoldDB" id="A0A497YEP0"/>
<feature type="transmembrane region" description="Helical" evidence="1">
    <location>
        <begin position="26"/>
        <end position="44"/>
    </location>
</feature>
<dbReference type="Proteomes" id="UP000280791">
    <property type="component" value="Unassembled WGS sequence"/>
</dbReference>
<proteinExistence type="predicted"/>